<feature type="compositionally biased region" description="Basic and acidic residues" evidence="1">
    <location>
        <begin position="111"/>
        <end position="120"/>
    </location>
</feature>
<accession>A0A1S0TLF4</accession>
<feature type="region of interest" description="Disordered" evidence="1">
    <location>
        <begin position="41"/>
        <end position="66"/>
    </location>
</feature>
<evidence type="ECO:0000256" key="1">
    <source>
        <dbReference type="SAM" id="MobiDB-lite"/>
    </source>
</evidence>
<evidence type="ECO:0000313" key="2">
    <source>
        <dbReference type="EMBL" id="EFO16145.2"/>
    </source>
</evidence>
<dbReference type="KEGG" id="loa:LOAG_12364"/>
<feature type="compositionally biased region" description="Polar residues" evidence="1">
    <location>
        <begin position="43"/>
        <end position="56"/>
    </location>
</feature>
<dbReference type="CTD" id="9949824"/>
<proteinExistence type="predicted"/>
<dbReference type="Proteomes" id="UP000095285">
    <property type="component" value="Unassembled WGS sequence"/>
</dbReference>
<dbReference type="GeneID" id="9949824"/>
<keyword evidence="3" id="KW-1185">Reference proteome</keyword>
<feature type="region of interest" description="Disordered" evidence="1">
    <location>
        <begin position="88"/>
        <end position="120"/>
    </location>
</feature>
<protein>
    <submittedName>
        <fullName evidence="4">DUF2815 family protein</fullName>
    </submittedName>
</protein>
<dbReference type="RefSeq" id="XP_020301333.1">
    <property type="nucleotide sequence ID" value="XM_020448531.1"/>
</dbReference>
<dbReference type="EMBL" id="JH712683">
    <property type="protein sequence ID" value="EFO16145.2"/>
    <property type="molecule type" value="Genomic_DNA"/>
</dbReference>
<dbReference type="AlphaFoldDB" id="A0A1I7VI69"/>
<accession>A0A1I7VI69</accession>
<gene>
    <name evidence="2 4" type="ORF">LOAG_12364</name>
</gene>
<organism evidence="3 4">
    <name type="scientific">Loa loa</name>
    <name type="common">Eye worm</name>
    <name type="synonym">Filaria loa</name>
    <dbReference type="NCBI Taxonomy" id="7209"/>
    <lineage>
        <taxon>Eukaryota</taxon>
        <taxon>Metazoa</taxon>
        <taxon>Ecdysozoa</taxon>
        <taxon>Nematoda</taxon>
        <taxon>Chromadorea</taxon>
        <taxon>Rhabditida</taxon>
        <taxon>Spirurina</taxon>
        <taxon>Spiruromorpha</taxon>
        <taxon>Filarioidea</taxon>
        <taxon>Onchocercidae</taxon>
        <taxon>Loa</taxon>
    </lineage>
</organism>
<name>A0A1I7VI69_LOALO</name>
<reference evidence="4" key="2">
    <citation type="submission" date="2016-11" db="UniProtKB">
        <authorList>
            <consortium name="WormBaseParasite"/>
        </authorList>
    </citation>
    <scope>IDENTIFICATION</scope>
</reference>
<sequence length="120" mass="12843">MSKKPNTDYVAKGLASCDGEIYFSNKINPATNTRAIECGVGVNSKTSAPPTGTWVSIDSDDDDSDVTENFVDPLSYYVFGKTKPAVLESESVSGSNNVGPSETANPQQAESNRHREFSTT</sequence>
<evidence type="ECO:0000313" key="3">
    <source>
        <dbReference type="Proteomes" id="UP000095285"/>
    </source>
</evidence>
<reference evidence="2 3" key="1">
    <citation type="submission" date="2012-04" db="EMBL/GenBank/DDBJ databases">
        <title>The Genome Sequence of Loa loa.</title>
        <authorList>
            <consortium name="The Broad Institute Genome Sequencing Platform"/>
            <consortium name="Broad Institute Genome Sequencing Center for Infectious Disease"/>
            <person name="Nutman T.B."/>
            <person name="Fink D.L."/>
            <person name="Russ C."/>
            <person name="Young S."/>
            <person name="Zeng Q."/>
            <person name="Gargeya S."/>
            <person name="Alvarado L."/>
            <person name="Berlin A."/>
            <person name="Chapman S.B."/>
            <person name="Chen Z."/>
            <person name="Freedman E."/>
            <person name="Gellesch M."/>
            <person name="Goldberg J."/>
            <person name="Griggs A."/>
            <person name="Gujja S."/>
            <person name="Heilman E.R."/>
            <person name="Heiman D."/>
            <person name="Howarth C."/>
            <person name="Mehta T."/>
            <person name="Neiman D."/>
            <person name="Pearson M."/>
            <person name="Roberts A."/>
            <person name="Saif S."/>
            <person name="Shea T."/>
            <person name="Shenoy N."/>
            <person name="Sisk P."/>
            <person name="Stolte C."/>
            <person name="Sykes S."/>
            <person name="White J."/>
            <person name="Yandava C."/>
            <person name="Haas B."/>
            <person name="Henn M.R."/>
            <person name="Nusbaum C."/>
            <person name="Birren B."/>
        </authorList>
    </citation>
    <scope>NUCLEOTIDE SEQUENCE [LARGE SCALE GENOMIC DNA]</scope>
</reference>
<dbReference type="WBParaSite" id="EN70_2807">
    <property type="protein sequence ID" value="EN70_2807"/>
    <property type="gene ID" value="EN70_2807"/>
</dbReference>
<feature type="compositionally biased region" description="Polar residues" evidence="1">
    <location>
        <begin position="90"/>
        <end position="110"/>
    </location>
</feature>
<evidence type="ECO:0000313" key="4">
    <source>
        <dbReference type="WBParaSite" id="EN70_2807"/>
    </source>
</evidence>